<evidence type="ECO:0000313" key="3">
    <source>
        <dbReference type="EMBL" id="GIH32280.1"/>
    </source>
</evidence>
<dbReference type="RefSeq" id="WP_204285451.1">
    <property type="nucleotide sequence ID" value="NZ_BAABEJ010000009.1"/>
</dbReference>
<sequence length="291" mass="30934">MTVDIGDLTADPAADFTAWLRDFEGAALLRRTWGDPDWSRGARLDPALVRSLQRFQVGEDGDGAFLTGKAARAGDPVYAAAVRLFVAEEREHARLLARLLEAAGAATLRGHWSDAVFVRLRRLLGLRMELMVLMLAEVVALAYYRAVRDGAGDPLTSEVAGRILADELRHVPFHRDRLRWSFRRSSRLTRAAAAALWWALLAGVVTVVVADHGGALREVGVSGAAFVREVAASFGGVVAGVMWPAGRTAGARTAEAQATEVRTTGARTAGAPAAGEGNGAARSRGDRGTVG</sequence>
<gene>
    <name evidence="3" type="ORF">Mam01_24440</name>
</gene>
<keyword evidence="4" id="KW-1185">Reference proteome</keyword>
<dbReference type="CDD" id="cd00657">
    <property type="entry name" value="Ferritin_like"/>
    <property type="match status" value="1"/>
</dbReference>
<comment type="caution">
    <text evidence="3">The sequence shown here is derived from an EMBL/GenBank/DDBJ whole genome shotgun (WGS) entry which is preliminary data.</text>
</comment>
<dbReference type="Gene3D" id="1.10.620.20">
    <property type="entry name" value="Ribonucleotide Reductase, subunit A"/>
    <property type="match status" value="1"/>
</dbReference>
<evidence type="ECO:0000313" key="4">
    <source>
        <dbReference type="Proteomes" id="UP000651728"/>
    </source>
</evidence>
<organism evidence="3 4">
    <name type="scientific">Microbispora amethystogenes</name>
    <dbReference type="NCBI Taxonomy" id="1427754"/>
    <lineage>
        <taxon>Bacteria</taxon>
        <taxon>Bacillati</taxon>
        <taxon>Actinomycetota</taxon>
        <taxon>Actinomycetes</taxon>
        <taxon>Streptosporangiales</taxon>
        <taxon>Streptosporangiaceae</taxon>
        <taxon>Microbispora</taxon>
    </lineage>
</organism>
<dbReference type="InterPro" id="IPR009078">
    <property type="entry name" value="Ferritin-like_SF"/>
</dbReference>
<protein>
    <submittedName>
        <fullName evidence="3">Membrane protein</fullName>
    </submittedName>
</protein>
<keyword evidence="2" id="KW-0812">Transmembrane</keyword>
<accession>A0ABQ4FBY1</accession>
<name>A0ABQ4FBY1_9ACTN</name>
<dbReference type="SUPFAM" id="SSF47240">
    <property type="entry name" value="Ferritin-like"/>
    <property type="match status" value="1"/>
</dbReference>
<keyword evidence="2" id="KW-0472">Membrane</keyword>
<dbReference type="EMBL" id="BOOB01000016">
    <property type="protein sequence ID" value="GIH32280.1"/>
    <property type="molecule type" value="Genomic_DNA"/>
</dbReference>
<feature type="compositionally biased region" description="Low complexity" evidence="1">
    <location>
        <begin position="253"/>
        <end position="281"/>
    </location>
</feature>
<dbReference type="InterPro" id="IPR012348">
    <property type="entry name" value="RNR-like"/>
</dbReference>
<feature type="transmembrane region" description="Helical" evidence="2">
    <location>
        <begin position="191"/>
        <end position="210"/>
    </location>
</feature>
<proteinExistence type="predicted"/>
<dbReference type="Proteomes" id="UP000651728">
    <property type="component" value="Unassembled WGS sequence"/>
</dbReference>
<evidence type="ECO:0000256" key="2">
    <source>
        <dbReference type="SAM" id="Phobius"/>
    </source>
</evidence>
<feature type="region of interest" description="Disordered" evidence="1">
    <location>
        <begin position="253"/>
        <end position="291"/>
    </location>
</feature>
<keyword evidence="2" id="KW-1133">Transmembrane helix</keyword>
<evidence type="ECO:0000256" key="1">
    <source>
        <dbReference type="SAM" id="MobiDB-lite"/>
    </source>
</evidence>
<reference evidence="3 4" key="1">
    <citation type="submission" date="2021-01" db="EMBL/GenBank/DDBJ databases">
        <title>Whole genome shotgun sequence of Microbispora amethystogenes NBRC 101907.</title>
        <authorList>
            <person name="Komaki H."/>
            <person name="Tamura T."/>
        </authorList>
    </citation>
    <scope>NUCLEOTIDE SEQUENCE [LARGE SCALE GENOMIC DNA]</scope>
    <source>
        <strain evidence="3 4">NBRC 101907</strain>
    </source>
</reference>